<comment type="caution">
    <text evidence="1">The sequence shown here is derived from an EMBL/GenBank/DDBJ whole genome shotgun (WGS) entry which is preliminary data.</text>
</comment>
<organism evidence="1 2">
    <name type="scientific">Acipenser ruthenus</name>
    <name type="common">Sterlet sturgeon</name>
    <dbReference type="NCBI Taxonomy" id="7906"/>
    <lineage>
        <taxon>Eukaryota</taxon>
        <taxon>Metazoa</taxon>
        <taxon>Chordata</taxon>
        <taxon>Craniata</taxon>
        <taxon>Vertebrata</taxon>
        <taxon>Euteleostomi</taxon>
        <taxon>Actinopterygii</taxon>
        <taxon>Chondrostei</taxon>
        <taxon>Acipenseriformes</taxon>
        <taxon>Acipenseridae</taxon>
        <taxon>Acipenser</taxon>
    </lineage>
</organism>
<accession>A0A444UD41</accession>
<reference evidence="1 2" key="1">
    <citation type="submission" date="2019-01" db="EMBL/GenBank/DDBJ databases">
        <title>Draft Genome and Complete Hox-Cluster Characterization of the Sterlet Sturgeon (Acipenser ruthenus).</title>
        <authorList>
            <person name="Wei Q."/>
        </authorList>
    </citation>
    <scope>NUCLEOTIDE SEQUENCE [LARGE SCALE GENOMIC DNA]</scope>
    <source>
        <strain evidence="1">WHYD16114868_AA</strain>
        <tissue evidence="1">Blood</tissue>
    </source>
</reference>
<evidence type="ECO:0000313" key="2">
    <source>
        <dbReference type="Proteomes" id="UP000289886"/>
    </source>
</evidence>
<sequence>MDAEQMDHLLTLVGADITKQKTNFREPIAAKQRTAVTLRLIQYCWFKAVAGGVCPGTGVGAETGIGFGSVVGHDTGLQSGTVNGAGTETCKKG</sequence>
<name>A0A444UD41_ACIRT</name>
<evidence type="ECO:0000313" key="1">
    <source>
        <dbReference type="EMBL" id="RXM33104.1"/>
    </source>
</evidence>
<proteinExistence type="predicted"/>
<gene>
    <name evidence="1" type="ORF">EOD39_5730</name>
</gene>
<keyword evidence="2" id="KW-1185">Reference proteome</keyword>
<dbReference type="AlphaFoldDB" id="A0A444UD41"/>
<protein>
    <submittedName>
        <fullName evidence="1">Uncharacterized protein</fullName>
    </submittedName>
</protein>
<dbReference type="Proteomes" id="UP000289886">
    <property type="component" value="Unassembled WGS sequence"/>
</dbReference>
<dbReference type="EMBL" id="SCEB01214804">
    <property type="protein sequence ID" value="RXM33104.1"/>
    <property type="molecule type" value="Genomic_DNA"/>
</dbReference>